<dbReference type="PROSITE" id="PS51841">
    <property type="entry name" value="LTD"/>
    <property type="match status" value="1"/>
</dbReference>
<dbReference type="InterPro" id="IPR036691">
    <property type="entry name" value="Endo/exonu/phosph_ase_sf"/>
</dbReference>
<proteinExistence type="predicted"/>
<dbReference type="EMBL" id="CP041626">
    <property type="protein sequence ID" value="QDO92069.1"/>
    <property type="molecule type" value="Genomic_DNA"/>
</dbReference>
<name>A0A516GKP4_9LACT</name>
<evidence type="ECO:0000256" key="1">
    <source>
        <dbReference type="SAM" id="MobiDB-lite"/>
    </source>
</evidence>
<organism evidence="3 4">
    <name type="scientific">Dolosigranulum pigrum</name>
    <dbReference type="NCBI Taxonomy" id="29394"/>
    <lineage>
        <taxon>Bacteria</taxon>
        <taxon>Bacillati</taxon>
        <taxon>Bacillota</taxon>
        <taxon>Bacilli</taxon>
        <taxon>Lactobacillales</taxon>
        <taxon>Carnobacteriaceae</taxon>
        <taxon>Dolosigranulum</taxon>
    </lineage>
</organism>
<dbReference type="PANTHER" id="PTHR42834">
    <property type="entry name" value="ENDONUCLEASE/EXONUCLEASE/PHOSPHATASE FAMILY PROTEIN (AFU_ORTHOLOGUE AFUA_3G09210)"/>
    <property type="match status" value="1"/>
</dbReference>
<dbReference type="InterPro" id="IPR059177">
    <property type="entry name" value="GH29D-like_dom"/>
</dbReference>
<evidence type="ECO:0000313" key="4">
    <source>
        <dbReference type="Proteomes" id="UP000315953"/>
    </source>
</evidence>
<feature type="domain" description="LTD" evidence="2">
    <location>
        <begin position="127"/>
        <end position="244"/>
    </location>
</feature>
<dbReference type="KEGG" id="dpm:FNV33_08705"/>
<dbReference type="GO" id="GO:0003824">
    <property type="term" value="F:catalytic activity"/>
    <property type="evidence" value="ECO:0007669"/>
    <property type="project" value="InterPro"/>
</dbReference>
<dbReference type="Gene3D" id="3.60.10.10">
    <property type="entry name" value="Endonuclease/exonuclease/phosphatase"/>
    <property type="match status" value="1"/>
</dbReference>
<dbReference type="Pfam" id="PF13290">
    <property type="entry name" value="CHB_HEX_C_1"/>
    <property type="match status" value="1"/>
</dbReference>
<dbReference type="Pfam" id="PF19580">
    <property type="entry name" value="Exo_endo_phos_3"/>
    <property type="match status" value="1"/>
</dbReference>
<accession>A0A516GKP4</accession>
<dbReference type="CDD" id="cd04486">
    <property type="entry name" value="YhcR_OBF_like"/>
    <property type="match status" value="1"/>
</dbReference>
<feature type="compositionally biased region" description="Acidic residues" evidence="1">
    <location>
        <begin position="1287"/>
        <end position="1300"/>
    </location>
</feature>
<sequence length="1492" mass="165697">MKSLLLKDNPNDILRVYQQLGVSCVKKELMILVGLGLSAPLALNLSETTVFADELDAVATTTETDKSLETEHKNVPVVNDHSQDTIAQETTGESLEEVTQEIQEHSESKEAVSELDETQVIEQTEKAAEDNDLEHKTDDLIIKTYLEGKSNNKALELYNGTPNTLTLEDYQVELYANGSNDPTNTYQMSGELESGRGYVIGHNQASDELKAYLNDTASVANFNGDDDIVLRKHDKVIDSIGQVGTRNEFGKDKTLVRKSSVQTGNTALHDVFASVEWEVYPVDTFDVLGQRKNKEIKPEEPTVEASALNITPIAEARMKKPGETVRIAGTIVGRLRNTLQLQDETAAISIHPQHVISEQIGDTIEVTGEIGVYNKLIQLQNPTQVKKTGTSSVTPTVISGKDLVVANESKLVTVENVTIADIAASGTNWRNYEAEIDGNKFVVRIENLDIQVAENTTYQSVTGIVQRFNEEFQVVVSAQANLKLAEGSIAQPNSSHESGVIPNGTPIKLSTLTGNGQVFYTTDGSDPTAKSMLFESDILLPDNTETVIKAITIKDGQMSSVATFTYTTFSQQTLQIHDIQGDGHRSPFVGKMVENIEGIVTALYEIRGAVYAHIQTPDEQQDDNPYTSEAIVLYLGNKNDKQLELGDLVSVSGRVDEYHIDGYNDKSKTDLPVTQINTQNGKIEVLQKNMPLPAPVRIEQVPDEFISPNGFEQFDPTKYAVDFWEALEAMRVVAEDLRAVSPQAHGDIYTVPQSRPVETVNGGVRLANGKPNANLIPLRAHPNNKARNFNVLTGDQFNGQVEGVVMYDYGRYKVYTDLADLKAIHQPANHDPATTKIEPAEDKLTIASYNLENFSAEKTSEEKTNRLAEALGKVMKAPDIIGLTEVQDFDGTGSGGPEAQRSYERLIGKIKEVSGVTYKYVQIDPLFNADGGAPNANIRTGFLYRPDRVTFVDQIPHGDATTAVTYHEGQLTLNPGRIEPSHPSLRNSRKPLVAQFEFKGQQIITMINHWNSKRGDDGHFGQKFPVELGSEPQRVEIAKLVAKFIADVKAQNPNANIVSMGDFNDFEFSKPLKVHEGEHMTNMVHHVPEKERYSYVYQGNSQVLDHILVSNHLVDRTKVDMLKVNADFTDKSGRASDHDPIMVQIDFSQSSVEEGSDQGEVESQGEQDRQTENQYAGEYTFEVTINGQVLTEVLTFASRDKALDFVRVIDRLYWAAGYRLLEQDNGLPESRHITLVFSEVKNSAEELVPEKQPNLQPESHPEPEQSTEEGSTEEESAELDQSHEETPTESELETVPEDNQDEIQKVEANFVFTLSDGTTHRGSLGEFNNLERAERRIRLFANEMNYTLQNFRIDDGVFLADIVFTRNSPEESNVAEALENSQENTKPEIHQLIEVEDTTQLTSVERYRITVQERAQRELAIQALETLTNEQQRIFSQQLQAEETVTAFDRILIEAKEVAKNNQIEQPDAASSIWAIGLIGITSIVGAAKKKD</sequence>
<dbReference type="InterPro" id="IPR001322">
    <property type="entry name" value="Lamin_tail_dom"/>
</dbReference>
<feature type="region of interest" description="Disordered" evidence="1">
    <location>
        <begin position="1152"/>
        <end position="1171"/>
    </location>
</feature>
<feature type="compositionally biased region" description="Acidic residues" evidence="1">
    <location>
        <begin position="1265"/>
        <end position="1278"/>
    </location>
</feature>
<gene>
    <name evidence="3" type="ORF">FNV33_08705</name>
</gene>
<evidence type="ECO:0000259" key="2">
    <source>
        <dbReference type="PROSITE" id="PS51841"/>
    </source>
</evidence>
<reference evidence="3 4" key="1">
    <citation type="submission" date="2019-07" db="EMBL/GenBank/DDBJ databases">
        <title>Genome assembly of a nasal isolate of Dolosigranulum pigrum from a chronic sinusitis patient.</title>
        <authorList>
            <person name="Baig S."/>
            <person name="Overballe-Petersen S."/>
            <person name="Kaspar U."/>
            <person name="Rendboe A."/>
            <person name="de Man T."/>
            <person name="Liu C."/>
            <person name="Price L.B."/>
            <person name="Stegger M."/>
            <person name="Becker K."/>
            <person name="Skytt Andersen P."/>
        </authorList>
    </citation>
    <scope>NUCLEOTIDE SEQUENCE [LARGE SCALE GENOMIC DNA]</scope>
    <source>
        <strain evidence="3 4">83VPs-KB5</strain>
    </source>
</reference>
<evidence type="ECO:0000313" key="3">
    <source>
        <dbReference type="EMBL" id="QDO92069.1"/>
    </source>
</evidence>
<protein>
    <recommendedName>
        <fullName evidence="2">LTD domain-containing protein</fullName>
    </recommendedName>
</protein>
<dbReference type="SUPFAM" id="SSF56219">
    <property type="entry name" value="DNase I-like"/>
    <property type="match status" value="1"/>
</dbReference>
<dbReference type="Pfam" id="PF00932">
    <property type="entry name" value="LTD"/>
    <property type="match status" value="1"/>
</dbReference>
<dbReference type="InterPro" id="IPR005135">
    <property type="entry name" value="Endo/exonuclease/phosphatase"/>
</dbReference>
<dbReference type="PANTHER" id="PTHR42834:SF1">
    <property type="entry name" value="ENDONUCLEASE_EXONUCLEASE_PHOSPHATASE FAMILY PROTEIN (AFU_ORTHOLOGUE AFUA_3G09210)"/>
    <property type="match status" value="1"/>
</dbReference>
<feature type="compositionally biased region" description="Acidic residues" evidence="1">
    <location>
        <begin position="1154"/>
        <end position="1165"/>
    </location>
</feature>
<dbReference type="Proteomes" id="UP000315953">
    <property type="component" value="Chromosome"/>
</dbReference>
<feature type="region of interest" description="Disordered" evidence="1">
    <location>
        <begin position="1244"/>
        <end position="1300"/>
    </location>
</feature>